<reference evidence="1" key="1">
    <citation type="submission" date="2014-09" db="EMBL/GenBank/DDBJ databases">
        <authorList>
            <person name="Magalhaes I.L.F."/>
            <person name="Oliveira U."/>
            <person name="Santos F.R."/>
            <person name="Vidigal T.H.D.A."/>
            <person name="Brescovit A.D."/>
            <person name="Santos A.J."/>
        </authorList>
    </citation>
    <scope>NUCLEOTIDE SEQUENCE</scope>
    <source>
        <tissue evidence="1">Shoot tissue taken approximately 20 cm above the soil surface</tissue>
    </source>
</reference>
<accession>A0A0A9E6N7</accession>
<proteinExistence type="predicted"/>
<protein>
    <submittedName>
        <fullName evidence="1">Uncharacterized protein</fullName>
    </submittedName>
</protein>
<reference evidence="1" key="2">
    <citation type="journal article" date="2015" name="Data Brief">
        <title>Shoot transcriptome of the giant reed, Arundo donax.</title>
        <authorList>
            <person name="Barrero R.A."/>
            <person name="Guerrero F.D."/>
            <person name="Moolhuijzen P."/>
            <person name="Goolsby J.A."/>
            <person name="Tidwell J."/>
            <person name="Bellgard S.E."/>
            <person name="Bellgard M.I."/>
        </authorList>
    </citation>
    <scope>NUCLEOTIDE SEQUENCE</scope>
    <source>
        <tissue evidence="1">Shoot tissue taken approximately 20 cm above the soil surface</tissue>
    </source>
</reference>
<sequence>MVCPFPRIAGRDNKLCSLIPTPI</sequence>
<dbReference type="EMBL" id="GBRH01206293">
    <property type="protein sequence ID" value="JAD91602.1"/>
    <property type="molecule type" value="Transcribed_RNA"/>
</dbReference>
<organism evidence="1">
    <name type="scientific">Arundo donax</name>
    <name type="common">Giant reed</name>
    <name type="synonym">Donax arundinaceus</name>
    <dbReference type="NCBI Taxonomy" id="35708"/>
    <lineage>
        <taxon>Eukaryota</taxon>
        <taxon>Viridiplantae</taxon>
        <taxon>Streptophyta</taxon>
        <taxon>Embryophyta</taxon>
        <taxon>Tracheophyta</taxon>
        <taxon>Spermatophyta</taxon>
        <taxon>Magnoliopsida</taxon>
        <taxon>Liliopsida</taxon>
        <taxon>Poales</taxon>
        <taxon>Poaceae</taxon>
        <taxon>PACMAD clade</taxon>
        <taxon>Arundinoideae</taxon>
        <taxon>Arundineae</taxon>
        <taxon>Arundo</taxon>
    </lineage>
</organism>
<evidence type="ECO:0000313" key="1">
    <source>
        <dbReference type="EMBL" id="JAD91602.1"/>
    </source>
</evidence>
<dbReference type="AlphaFoldDB" id="A0A0A9E6N7"/>
<name>A0A0A9E6N7_ARUDO</name>